<sequence length="260" mass="29856">MILQPFYKLAHICSFYYYNYSQQAAYLVEIPCILNIDPQNTMLCFRQKINPQFCRAWRTTSASDRYITPATSQAKQKQHNQRLTFTQEMYRILVPVMHSGRVLSHFHAQRHAKTTFSRYYQHHDLQNAQTGQSGSPAGVTGASFRYCFILNSGVELIYFIYNNDNKNKIFFRSFTTSRFGTEFLGSGAAFCANLRACGRERLCKIHVSRTALLELAGQEQQGLAGAFGGGSSVDTMAKLRCQLCFEYQYQIYIIIIIKIF</sequence>
<reference evidence="1 2" key="1">
    <citation type="journal article" date="2014" name="PLoS Genet.">
        <title>The Genome of Spironucleus salmonicida Highlights a Fish Pathogen Adapted to Fluctuating Environments.</title>
        <authorList>
            <person name="Xu F."/>
            <person name="Jerlstrom-Hultqvist J."/>
            <person name="Einarsson E."/>
            <person name="Astvaldsson A."/>
            <person name="Svard S.G."/>
            <person name="Andersson J.O."/>
        </authorList>
    </citation>
    <scope>NUCLEOTIDE SEQUENCE [LARGE SCALE GENOMIC DNA]</scope>
    <source>
        <strain evidence="1 2">ATCC 50377</strain>
    </source>
</reference>
<protein>
    <submittedName>
        <fullName evidence="1">Uncharacterized protein</fullName>
    </submittedName>
</protein>
<accession>A0A9P8RWV9</accession>
<organism evidence="1 2">
    <name type="scientific">Spironucleus salmonicida</name>
    <dbReference type="NCBI Taxonomy" id="348837"/>
    <lineage>
        <taxon>Eukaryota</taxon>
        <taxon>Metamonada</taxon>
        <taxon>Diplomonadida</taxon>
        <taxon>Hexamitidae</taxon>
        <taxon>Hexamitinae</taxon>
        <taxon>Spironucleus</taxon>
    </lineage>
</organism>
<dbReference type="GeneID" id="94300454"/>
<gene>
    <name evidence="1" type="ORF">SS50377_26431</name>
</gene>
<name>A0A9P8RWV9_9EUKA</name>
<proteinExistence type="predicted"/>
<evidence type="ECO:0000313" key="2">
    <source>
        <dbReference type="Proteomes" id="UP000018208"/>
    </source>
</evidence>
<comment type="caution">
    <text evidence="1">The sequence shown here is derived from an EMBL/GenBank/DDBJ whole genome shotgun (WGS) entry which is preliminary data.</text>
</comment>
<keyword evidence="2" id="KW-1185">Reference proteome</keyword>
<dbReference type="RefSeq" id="XP_067762995.1">
    <property type="nucleotide sequence ID" value="XM_067910239.1"/>
</dbReference>
<evidence type="ECO:0000313" key="1">
    <source>
        <dbReference type="EMBL" id="KAH0572222.1"/>
    </source>
</evidence>
<dbReference type="EMBL" id="AUWU02000006">
    <property type="protein sequence ID" value="KAH0572222.1"/>
    <property type="molecule type" value="Genomic_DNA"/>
</dbReference>
<dbReference type="KEGG" id="ssao:94300454"/>
<dbReference type="Proteomes" id="UP000018208">
    <property type="component" value="Unassembled WGS sequence"/>
</dbReference>
<dbReference type="AlphaFoldDB" id="A0A9P8RWV9"/>